<dbReference type="EnsemblMetazoa" id="XM_012201950.1">
    <property type="protein sequence ID" value="XP_012057340.1"/>
    <property type="gene ID" value="LOC105620461"/>
</dbReference>
<reference evidence="2" key="1">
    <citation type="journal article" date="2011" name="PLoS Genet.">
        <title>The genome sequence of the leaf-cutter ant Atta cephalotes reveals insights into its obligate symbiotic lifestyle.</title>
        <authorList>
            <person name="Suen G."/>
            <person name="Teiling C."/>
            <person name="Li L."/>
            <person name="Holt C."/>
            <person name="Abouheif E."/>
            <person name="Bornberg-Bauer E."/>
            <person name="Bouffard P."/>
            <person name="Caldera E.J."/>
            <person name="Cash E."/>
            <person name="Cavanaugh A."/>
            <person name="Denas O."/>
            <person name="Elhaik E."/>
            <person name="Fave M.J."/>
            <person name="Gadau J."/>
            <person name="Gibson J.D."/>
            <person name="Graur D."/>
            <person name="Grubbs K.J."/>
            <person name="Hagen D.E."/>
            <person name="Harkins T.T."/>
            <person name="Helmkampf M."/>
            <person name="Hu H."/>
            <person name="Johnson B.R."/>
            <person name="Kim J."/>
            <person name="Marsh S.E."/>
            <person name="Moeller J.A."/>
            <person name="Munoz-Torres M.C."/>
            <person name="Murphy M.C."/>
            <person name="Naughton M.C."/>
            <person name="Nigam S."/>
            <person name="Overson R."/>
            <person name="Rajakumar R."/>
            <person name="Reese J.T."/>
            <person name="Scott J.J."/>
            <person name="Smith C.R."/>
            <person name="Tao S."/>
            <person name="Tsutsui N.D."/>
            <person name="Viljakainen L."/>
            <person name="Wissler L."/>
            <person name="Yandell M.D."/>
            <person name="Zimmer F."/>
            <person name="Taylor J."/>
            <person name="Slater S.C."/>
            <person name="Clifton S.W."/>
            <person name="Warren W.C."/>
            <person name="Elsik C.G."/>
            <person name="Smith C.D."/>
            <person name="Weinstock G.M."/>
            <person name="Gerardo N.M."/>
            <person name="Currie C.R."/>
        </authorList>
    </citation>
    <scope>NUCLEOTIDE SEQUENCE [LARGE SCALE GENOMIC DNA]</scope>
</reference>
<keyword evidence="2" id="KW-1185">Reference proteome</keyword>
<dbReference type="OrthoDB" id="29024at2759"/>
<evidence type="ECO:0000313" key="2">
    <source>
        <dbReference type="Proteomes" id="UP000005205"/>
    </source>
</evidence>
<dbReference type="AlphaFoldDB" id="A0A158NII2"/>
<reference evidence="1" key="2">
    <citation type="submission" date="2016-04" db="UniProtKB">
        <authorList>
            <consortium name="EnsemblMetazoa"/>
        </authorList>
    </citation>
    <scope>IDENTIFICATION</scope>
</reference>
<proteinExistence type="predicted"/>
<dbReference type="Proteomes" id="UP000005205">
    <property type="component" value="Unassembled WGS sequence"/>
</dbReference>
<sequence>MASKVWHTELWKSWDKHGKNDFLKLIKHKFKEGNTPEWRRGLYELILNGIHGNVKKDIVVQTLGELTSFDGSIPSAIVDIFTLIDAEAHNEERSNFYYIVKESEKV</sequence>
<dbReference type="InParanoid" id="A0A158NII2"/>
<name>A0A158NII2_ATTCE</name>
<gene>
    <name evidence="1" type="primary">105620461</name>
</gene>
<evidence type="ECO:0000313" key="1">
    <source>
        <dbReference type="EnsemblMetazoa" id="XP_012057340.1"/>
    </source>
</evidence>
<accession>A0A158NII2</accession>
<dbReference type="STRING" id="12957.A0A158NII2"/>
<organism evidence="1 2">
    <name type="scientific">Atta cephalotes</name>
    <name type="common">Leafcutter ant</name>
    <dbReference type="NCBI Taxonomy" id="12957"/>
    <lineage>
        <taxon>Eukaryota</taxon>
        <taxon>Metazoa</taxon>
        <taxon>Ecdysozoa</taxon>
        <taxon>Arthropoda</taxon>
        <taxon>Hexapoda</taxon>
        <taxon>Insecta</taxon>
        <taxon>Pterygota</taxon>
        <taxon>Neoptera</taxon>
        <taxon>Endopterygota</taxon>
        <taxon>Hymenoptera</taxon>
        <taxon>Apocrita</taxon>
        <taxon>Aculeata</taxon>
        <taxon>Formicoidea</taxon>
        <taxon>Formicidae</taxon>
        <taxon>Myrmicinae</taxon>
        <taxon>Atta</taxon>
    </lineage>
</organism>
<protein>
    <submittedName>
        <fullName evidence="1">Uncharacterized protein</fullName>
    </submittedName>
</protein>
<dbReference type="KEGG" id="acep:105620461"/>
<dbReference type="EMBL" id="ADTU01016667">
    <property type="status" value="NOT_ANNOTATED_CDS"/>
    <property type="molecule type" value="Genomic_DNA"/>
</dbReference>